<protein>
    <recommendedName>
        <fullName evidence="3">SCAN box domain-containing protein</fullName>
    </recommendedName>
</protein>
<evidence type="ECO:0008006" key="3">
    <source>
        <dbReference type="Google" id="ProtNLM"/>
    </source>
</evidence>
<dbReference type="AlphaFoldDB" id="A0AAV4BB23"/>
<sequence length="89" mass="10286">MVYMPSHLFTEEVLAVLYALSPNLNTYHDLQTSLLKRFKLTEQGFQKRFRTLVPQSGQDFDSFLNQFAKLLGRWLEAAEIKTKTATSQS</sequence>
<reference evidence="1 2" key="1">
    <citation type="journal article" date="2021" name="Elife">
        <title>Chloroplast acquisition without the gene transfer in kleptoplastic sea slugs, Plakobranchus ocellatus.</title>
        <authorList>
            <person name="Maeda T."/>
            <person name="Takahashi S."/>
            <person name="Yoshida T."/>
            <person name="Shimamura S."/>
            <person name="Takaki Y."/>
            <person name="Nagai Y."/>
            <person name="Toyoda A."/>
            <person name="Suzuki Y."/>
            <person name="Arimoto A."/>
            <person name="Ishii H."/>
            <person name="Satoh N."/>
            <person name="Nishiyama T."/>
            <person name="Hasebe M."/>
            <person name="Maruyama T."/>
            <person name="Minagawa J."/>
            <person name="Obokata J."/>
            <person name="Shigenobu S."/>
        </authorList>
    </citation>
    <scope>NUCLEOTIDE SEQUENCE [LARGE SCALE GENOMIC DNA]</scope>
</reference>
<dbReference type="EMBL" id="BLXT01004660">
    <property type="protein sequence ID" value="GFO16352.1"/>
    <property type="molecule type" value="Genomic_DNA"/>
</dbReference>
<comment type="caution">
    <text evidence="1">The sequence shown here is derived from an EMBL/GenBank/DDBJ whole genome shotgun (WGS) entry which is preliminary data.</text>
</comment>
<evidence type="ECO:0000313" key="2">
    <source>
        <dbReference type="Proteomes" id="UP000735302"/>
    </source>
</evidence>
<evidence type="ECO:0000313" key="1">
    <source>
        <dbReference type="EMBL" id="GFO16352.1"/>
    </source>
</evidence>
<proteinExistence type="predicted"/>
<keyword evidence="2" id="KW-1185">Reference proteome</keyword>
<accession>A0AAV4BB23</accession>
<dbReference type="Proteomes" id="UP000735302">
    <property type="component" value="Unassembled WGS sequence"/>
</dbReference>
<organism evidence="1 2">
    <name type="scientific">Plakobranchus ocellatus</name>
    <dbReference type="NCBI Taxonomy" id="259542"/>
    <lineage>
        <taxon>Eukaryota</taxon>
        <taxon>Metazoa</taxon>
        <taxon>Spiralia</taxon>
        <taxon>Lophotrochozoa</taxon>
        <taxon>Mollusca</taxon>
        <taxon>Gastropoda</taxon>
        <taxon>Heterobranchia</taxon>
        <taxon>Euthyneura</taxon>
        <taxon>Panpulmonata</taxon>
        <taxon>Sacoglossa</taxon>
        <taxon>Placobranchoidea</taxon>
        <taxon>Plakobranchidae</taxon>
        <taxon>Plakobranchus</taxon>
    </lineage>
</organism>
<gene>
    <name evidence="1" type="ORF">PoB_004285700</name>
</gene>
<name>A0AAV4BB23_9GAST</name>